<accession>A0AAV5KXS3</accession>
<name>A0AAV5KXS3_9ROSI</name>
<evidence type="ECO:0000313" key="2">
    <source>
        <dbReference type="Proteomes" id="UP001054252"/>
    </source>
</evidence>
<dbReference type="AlphaFoldDB" id="A0AAV5KXS3"/>
<proteinExistence type="predicted"/>
<sequence length="61" mass="6822">MITQKVLHLGRPLTTGSLLGLDPRLVLRGSAYIVIFLQPLMGKAAILAASFEQHDHLQVWW</sequence>
<gene>
    <name evidence="1" type="ORF">SLEP1_g38666</name>
</gene>
<evidence type="ECO:0000313" key="1">
    <source>
        <dbReference type="EMBL" id="GKV29768.1"/>
    </source>
</evidence>
<dbReference type="EMBL" id="BPVZ01000084">
    <property type="protein sequence ID" value="GKV29768.1"/>
    <property type="molecule type" value="Genomic_DNA"/>
</dbReference>
<organism evidence="1 2">
    <name type="scientific">Rubroshorea leprosula</name>
    <dbReference type="NCBI Taxonomy" id="152421"/>
    <lineage>
        <taxon>Eukaryota</taxon>
        <taxon>Viridiplantae</taxon>
        <taxon>Streptophyta</taxon>
        <taxon>Embryophyta</taxon>
        <taxon>Tracheophyta</taxon>
        <taxon>Spermatophyta</taxon>
        <taxon>Magnoliopsida</taxon>
        <taxon>eudicotyledons</taxon>
        <taxon>Gunneridae</taxon>
        <taxon>Pentapetalae</taxon>
        <taxon>rosids</taxon>
        <taxon>malvids</taxon>
        <taxon>Malvales</taxon>
        <taxon>Dipterocarpaceae</taxon>
        <taxon>Rubroshorea</taxon>
    </lineage>
</organism>
<dbReference type="Proteomes" id="UP001054252">
    <property type="component" value="Unassembled WGS sequence"/>
</dbReference>
<keyword evidence="2" id="KW-1185">Reference proteome</keyword>
<comment type="caution">
    <text evidence="1">The sequence shown here is derived from an EMBL/GenBank/DDBJ whole genome shotgun (WGS) entry which is preliminary data.</text>
</comment>
<protein>
    <submittedName>
        <fullName evidence="1">Uncharacterized protein</fullName>
    </submittedName>
</protein>
<reference evidence="1 2" key="1">
    <citation type="journal article" date="2021" name="Commun. Biol.">
        <title>The genome of Shorea leprosula (Dipterocarpaceae) highlights the ecological relevance of drought in aseasonal tropical rainforests.</title>
        <authorList>
            <person name="Ng K.K.S."/>
            <person name="Kobayashi M.J."/>
            <person name="Fawcett J.A."/>
            <person name="Hatakeyama M."/>
            <person name="Paape T."/>
            <person name="Ng C.H."/>
            <person name="Ang C.C."/>
            <person name="Tnah L.H."/>
            <person name="Lee C.T."/>
            <person name="Nishiyama T."/>
            <person name="Sese J."/>
            <person name="O'Brien M.J."/>
            <person name="Copetti D."/>
            <person name="Mohd Noor M.I."/>
            <person name="Ong R.C."/>
            <person name="Putra M."/>
            <person name="Sireger I.Z."/>
            <person name="Indrioko S."/>
            <person name="Kosugi Y."/>
            <person name="Izuno A."/>
            <person name="Isagi Y."/>
            <person name="Lee S.L."/>
            <person name="Shimizu K.K."/>
        </authorList>
    </citation>
    <scope>NUCLEOTIDE SEQUENCE [LARGE SCALE GENOMIC DNA]</scope>
    <source>
        <strain evidence="1">214</strain>
    </source>
</reference>